<dbReference type="PROSITE" id="PS50283">
    <property type="entry name" value="NA_SOLUT_SYMP_3"/>
    <property type="match status" value="1"/>
</dbReference>
<evidence type="ECO:0000256" key="1">
    <source>
        <dbReference type="ARBA" id="ARBA00004651"/>
    </source>
</evidence>
<sequence>MFAAAVVGSFLVYLLIGLAVGRKVRSRADYYVAGRNAPTILITGSLVASFLSTVSFMGELGFSYDGYPVVLLILVAVNVSGYVLGVLVFGRYLRRSEALTVPEFFGRRFGSPALQAVAGVTVVLGIGAYLVAVTQGVSLVLSDLTGLGFRAALLLVWAGYTAFTFFSGSPGVLVTDTVMFFVFLFAGVLGMSYLVGAAGGPAATVSALAGVEGKPDIVSWHGLSGPNAYMGSPTEVLVWALVLGAVWATIVAISPWQSSRYLMAKNEHVCLRSGFLAMGAVLFLYVFLALGGAAINVFNPNVSPSELAFVWAAQNVLPTGLGVLVVTGIVAAGLSSASTFLSLIGFSAAHDIAPVLRRGGADPSTSLGFSRLVMLLAGLVVLGATYVAPPAVLAIGYFAATLFAASWGPVALLSIYSERITARGALFGMVSGFVAVSVLQGLTEFAGLSLPVWAHPVILGVLASLLGVLLGNLGARPEPAQLEFRRSLLPVPRGDLGPDRLKTTLRFGFSTAVLSVAVIVLLLVVYFVPFTQTLAAG</sequence>
<keyword evidence="9" id="KW-0406">Ion transport</keyword>
<dbReference type="EMBL" id="JAWXXX010000002">
    <property type="protein sequence ID" value="MDX5895249.1"/>
    <property type="molecule type" value="Genomic_DNA"/>
</dbReference>
<evidence type="ECO:0000256" key="13">
    <source>
        <dbReference type="RuleBase" id="RU362091"/>
    </source>
</evidence>
<feature type="transmembrane region" description="Helical" evidence="14">
    <location>
        <begin position="114"/>
        <end position="141"/>
    </location>
</feature>
<dbReference type="CDD" id="cd10322">
    <property type="entry name" value="SLC5sbd"/>
    <property type="match status" value="1"/>
</dbReference>
<dbReference type="PATRIC" id="fig|42256.3.peg.2980"/>
<reference evidence="15 17" key="1">
    <citation type="submission" date="2014-03" db="EMBL/GenBank/DDBJ databases">
        <title>Complete genome sequence of the Radio-Resistant Rubrobacter radiotolerans RSPS-4.</title>
        <authorList>
            <person name="Egas C.C."/>
            <person name="Barroso C.C."/>
            <person name="Froufe H.J.C."/>
            <person name="Pacheco J.J."/>
            <person name="Albuquerque L.L."/>
            <person name="da Costa M.M.S."/>
        </authorList>
    </citation>
    <scope>NUCLEOTIDE SEQUENCE [LARGE SCALE GENOMIC DNA]</scope>
    <source>
        <strain evidence="15 17">RSPS-4</strain>
        <plasmid evidence="15 17">1</plasmid>
    </source>
</reference>
<evidence type="ECO:0000256" key="11">
    <source>
        <dbReference type="ARBA" id="ARBA00023201"/>
    </source>
</evidence>
<keyword evidence="5 14" id="KW-0812">Transmembrane</keyword>
<comment type="subcellular location">
    <subcellularLocation>
        <location evidence="1">Cell membrane</location>
        <topology evidence="1">Multi-pass membrane protein</topology>
    </subcellularLocation>
</comment>
<comment type="catalytic activity">
    <reaction evidence="12">
        <text>L-proline(in) + Na(+)(in) = L-proline(out) + Na(+)(out)</text>
        <dbReference type="Rhea" id="RHEA:28967"/>
        <dbReference type="ChEBI" id="CHEBI:29101"/>
        <dbReference type="ChEBI" id="CHEBI:60039"/>
    </reaction>
</comment>
<feature type="transmembrane region" description="Helical" evidence="14">
    <location>
        <begin position="394"/>
        <end position="413"/>
    </location>
</feature>
<geneLocation type="plasmid" evidence="15">
    <name>1</name>
</geneLocation>
<keyword evidence="10 14" id="KW-0472">Membrane</keyword>
<dbReference type="InterPro" id="IPR001734">
    <property type="entry name" value="Na/solute_symporter"/>
</dbReference>
<dbReference type="Pfam" id="PF00474">
    <property type="entry name" value="SSF"/>
    <property type="match status" value="1"/>
</dbReference>
<keyword evidence="3" id="KW-0813">Transport</keyword>
<dbReference type="KEGG" id="rrd:RradSPS_2931"/>
<evidence type="ECO:0000256" key="7">
    <source>
        <dbReference type="ARBA" id="ARBA00022989"/>
    </source>
</evidence>
<feature type="transmembrane region" description="Helical" evidence="14">
    <location>
        <begin position="453"/>
        <end position="475"/>
    </location>
</feature>
<dbReference type="HOGENOM" id="CLU_507036_0_0_11"/>
<proteinExistence type="inferred from homology"/>
<evidence type="ECO:0000256" key="4">
    <source>
        <dbReference type="ARBA" id="ARBA00022475"/>
    </source>
</evidence>
<dbReference type="InterPro" id="IPR038377">
    <property type="entry name" value="Na/Glc_symporter_sf"/>
</dbReference>
<feature type="transmembrane region" description="Helical" evidence="14">
    <location>
        <begin position="6"/>
        <end position="24"/>
    </location>
</feature>
<evidence type="ECO:0000256" key="10">
    <source>
        <dbReference type="ARBA" id="ARBA00023136"/>
    </source>
</evidence>
<keyword evidence="8" id="KW-0915">Sodium</keyword>
<keyword evidence="17" id="KW-1185">Reference proteome</keyword>
<dbReference type="EMBL" id="CP007515">
    <property type="protein sequence ID" value="AHY48214.1"/>
    <property type="molecule type" value="Genomic_DNA"/>
</dbReference>
<dbReference type="GO" id="GO:0006814">
    <property type="term" value="P:sodium ion transport"/>
    <property type="evidence" value="ECO:0007669"/>
    <property type="project" value="UniProtKB-KW"/>
</dbReference>
<evidence type="ECO:0000256" key="5">
    <source>
        <dbReference type="ARBA" id="ARBA00022692"/>
    </source>
</evidence>
<feature type="transmembrane region" description="Helical" evidence="14">
    <location>
        <begin position="319"/>
        <end position="348"/>
    </location>
</feature>
<evidence type="ECO:0000256" key="6">
    <source>
        <dbReference type="ARBA" id="ARBA00022847"/>
    </source>
</evidence>
<feature type="transmembrane region" description="Helical" evidence="14">
    <location>
        <begin position="147"/>
        <end position="166"/>
    </location>
</feature>
<dbReference type="AlphaFoldDB" id="A0A023X821"/>
<dbReference type="Gene3D" id="1.20.1730.10">
    <property type="entry name" value="Sodium/glucose cotransporter"/>
    <property type="match status" value="1"/>
</dbReference>
<dbReference type="eggNOG" id="COG0591">
    <property type="taxonomic scope" value="Bacteria"/>
</dbReference>
<organism evidence="15 17">
    <name type="scientific">Rubrobacter radiotolerans</name>
    <name type="common">Arthrobacter radiotolerans</name>
    <dbReference type="NCBI Taxonomy" id="42256"/>
    <lineage>
        <taxon>Bacteria</taxon>
        <taxon>Bacillati</taxon>
        <taxon>Actinomycetota</taxon>
        <taxon>Rubrobacteria</taxon>
        <taxon>Rubrobacterales</taxon>
        <taxon>Rubrobacteraceae</taxon>
        <taxon>Rubrobacter</taxon>
    </lineage>
</organism>
<evidence type="ECO:0000256" key="2">
    <source>
        <dbReference type="ARBA" id="ARBA00006434"/>
    </source>
</evidence>
<reference evidence="16" key="2">
    <citation type="submission" date="2023-11" db="EMBL/GenBank/DDBJ databases">
        <title>MicrobeMod: A computational toolkit for identifying prokaryotic methylation and restriction-modification with nanopore sequencing.</title>
        <authorList>
            <person name="Crits-Christoph A."/>
            <person name="Kang S.C."/>
            <person name="Lee H."/>
            <person name="Ostrov N."/>
        </authorList>
    </citation>
    <scope>NUCLEOTIDE SEQUENCE</scope>
    <source>
        <strain evidence="16">ATCC 51242</strain>
    </source>
</reference>
<feature type="transmembrane region" description="Helical" evidence="14">
    <location>
        <begin position="425"/>
        <end position="447"/>
    </location>
</feature>
<dbReference type="RefSeq" id="WP_051590036.1">
    <property type="nucleotide sequence ID" value="NZ_CP007515.1"/>
</dbReference>
<feature type="transmembrane region" description="Helical" evidence="14">
    <location>
        <begin position="69"/>
        <end position="93"/>
    </location>
</feature>
<feature type="transmembrane region" description="Helical" evidence="14">
    <location>
        <begin position="275"/>
        <end position="299"/>
    </location>
</feature>
<evidence type="ECO:0000256" key="14">
    <source>
        <dbReference type="SAM" id="Phobius"/>
    </source>
</evidence>
<dbReference type="Proteomes" id="UP001281130">
    <property type="component" value="Unassembled WGS sequence"/>
</dbReference>
<evidence type="ECO:0000313" key="17">
    <source>
        <dbReference type="Proteomes" id="UP000025229"/>
    </source>
</evidence>
<protein>
    <submittedName>
        <fullName evidence="15 16">Sodium:solute symporter family</fullName>
    </submittedName>
</protein>
<dbReference type="PANTHER" id="PTHR48086:SF3">
    <property type="entry name" value="SODIUM_PROLINE SYMPORTER"/>
    <property type="match status" value="1"/>
</dbReference>
<dbReference type="GO" id="GO:0015293">
    <property type="term" value="F:symporter activity"/>
    <property type="evidence" value="ECO:0007669"/>
    <property type="project" value="UniProtKB-KW"/>
</dbReference>
<dbReference type="GO" id="GO:0005886">
    <property type="term" value="C:plasma membrane"/>
    <property type="evidence" value="ECO:0007669"/>
    <property type="project" value="UniProtKB-SubCell"/>
</dbReference>
<keyword evidence="7 14" id="KW-1133">Transmembrane helix</keyword>
<comment type="similarity">
    <text evidence="2 13">Belongs to the sodium:solute symporter (SSF) (TC 2.A.21) family.</text>
</comment>
<keyword evidence="6" id="KW-0769">Symport</keyword>
<keyword evidence="4" id="KW-1003">Cell membrane</keyword>
<keyword evidence="15" id="KW-0614">Plasmid</keyword>
<feature type="transmembrane region" description="Helical" evidence="14">
    <location>
        <begin position="36"/>
        <end position="57"/>
    </location>
</feature>
<evidence type="ECO:0000256" key="8">
    <source>
        <dbReference type="ARBA" id="ARBA00023053"/>
    </source>
</evidence>
<evidence type="ECO:0000256" key="3">
    <source>
        <dbReference type="ARBA" id="ARBA00022448"/>
    </source>
</evidence>
<feature type="transmembrane region" description="Helical" evidence="14">
    <location>
        <begin position="236"/>
        <end position="254"/>
    </location>
</feature>
<dbReference type="Proteomes" id="UP000025229">
    <property type="component" value="Plasmid 1"/>
</dbReference>
<feature type="transmembrane region" description="Helical" evidence="14">
    <location>
        <begin position="178"/>
        <end position="198"/>
    </location>
</feature>
<evidence type="ECO:0000256" key="12">
    <source>
        <dbReference type="ARBA" id="ARBA00033708"/>
    </source>
</evidence>
<gene>
    <name evidence="15" type="ORF">RradSPS_2931</name>
    <name evidence="16" type="ORF">SIL72_14570</name>
</gene>
<evidence type="ECO:0000313" key="16">
    <source>
        <dbReference type="EMBL" id="MDX5895249.1"/>
    </source>
</evidence>
<feature type="transmembrane region" description="Helical" evidence="14">
    <location>
        <begin position="369"/>
        <end position="388"/>
    </location>
</feature>
<accession>A0A023X821</accession>
<feature type="transmembrane region" description="Helical" evidence="14">
    <location>
        <begin position="507"/>
        <end position="528"/>
    </location>
</feature>
<evidence type="ECO:0000256" key="9">
    <source>
        <dbReference type="ARBA" id="ARBA00023065"/>
    </source>
</evidence>
<keyword evidence="11" id="KW-0739">Sodium transport</keyword>
<dbReference type="InterPro" id="IPR050277">
    <property type="entry name" value="Sodium:Solute_Symporter"/>
</dbReference>
<dbReference type="PANTHER" id="PTHR48086">
    <property type="entry name" value="SODIUM/PROLINE SYMPORTER-RELATED"/>
    <property type="match status" value="1"/>
</dbReference>
<name>A0A023X821_RUBRA</name>
<evidence type="ECO:0000313" key="15">
    <source>
        <dbReference type="EMBL" id="AHY48214.1"/>
    </source>
</evidence>